<feature type="transmembrane region" description="Helical" evidence="1">
    <location>
        <begin position="35"/>
        <end position="54"/>
    </location>
</feature>
<proteinExistence type="predicted"/>
<organism evidence="2">
    <name type="scientific">Arundo donax</name>
    <name type="common">Giant reed</name>
    <name type="synonym">Donax arundinaceus</name>
    <dbReference type="NCBI Taxonomy" id="35708"/>
    <lineage>
        <taxon>Eukaryota</taxon>
        <taxon>Viridiplantae</taxon>
        <taxon>Streptophyta</taxon>
        <taxon>Embryophyta</taxon>
        <taxon>Tracheophyta</taxon>
        <taxon>Spermatophyta</taxon>
        <taxon>Magnoliopsida</taxon>
        <taxon>Liliopsida</taxon>
        <taxon>Poales</taxon>
        <taxon>Poaceae</taxon>
        <taxon>PACMAD clade</taxon>
        <taxon>Arundinoideae</taxon>
        <taxon>Arundineae</taxon>
        <taxon>Arundo</taxon>
    </lineage>
</organism>
<evidence type="ECO:0000313" key="2">
    <source>
        <dbReference type="EMBL" id="JAD97410.1"/>
    </source>
</evidence>
<accession>A0A0A9EHQ7</accession>
<keyword evidence="1" id="KW-0472">Membrane</keyword>
<keyword evidence="1" id="KW-1133">Transmembrane helix</keyword>
<reference evidence="2" key="2">
    <citation type="journal article" date="2015" name="Data Brief">
        <title>Shoot transcriptome of the giant reed, Arundo donax.</title>
        <authorList>
            <person name="Barrero R.A."/>
            <person name="Guerrero F.D."/>
            <person name="Moolhuijzen P."/>
            <person name="Goolsby J.A."/>
            <person name="Tidwell J."/>
            <person name="Bellgard S.E."/>
            <person name="Bellgard M.I."/>
        </authorList>
    </citation>
    <scope>NUCLEOTIDE SEQUENCE</scope>
    <source>
        <tissue evidence="2">Shoot tissue taken approximately 20 cm above the soil surface</tissue>
    </source>
</reference>
<sequence>MHFLLAEATIFSFNCFDFRLSIVDNFSKLDSHKGYHFNMLFCYLTILMVLYSMLYV</sequence>
<keyword evidence="1" id="KW-0812">Transmembrane</keyword>
<evidence type="ECO:0000256" key="1">
    <source>
        <dbReference type="SAM" id="Phobius"/>
    </source>
</evidence>
<dbReference type="EMBL" id="GBRH01200485">
    <property type="protein sequence ID" value="JAD97410.1"/>
    <property type="molecule type" value="Transcribed_RNA"/>
</dbReference>
<protein>
    <submittedName>
        <fullName evidence="2">Uncharacterized protein</fullName>
    </submittedName>
</protein>
<reference evidence="2" key="1">
    <citation type="submission" date="2014-09" db="EMBL/GenBank/DDBJ databases">
        <authorList>
            <person name="Magalhaes I.L.F."/>
            <person name="Oliveira U."/>
            <person name="Santos F.R."/>
            <person name="Vidigal T.H.D.A."/>
            <person name="Brescovit A.D."/>
            <person name="Santos A.J."/>
        </authorList>
    </citation>
    <scope>NUCLEOTIDE SEQUENCE</scope>
    <source>
        <tissue evidence="2">Shoot tissue taken approximately 20 cm above the soil surface</tissue>
    </source>
</reference>
<name>A0A0A9EHQ7_ARUDO</name>
<dbReference type="AlphaFoldDB" id="A0A0A9EHQ7"/>